<dbReference type="Proteomes" id="UP001209878">
    <property type="component" value="Unassembled WGS sequence"/>
</dbReference>
<dbReference type="InterPro" id="IPR004839">
    <property type="entry name" value="Aminotransferase_I/II_large"/>
</dbReference>
<accession>A0AAD9L0F3</accession>
<evidence type="ECO:0000256" key="5">
    <source>
        <dbReference type="ARBA" id="ARBA00022898"/>
    </source>
</evidence>
<dbReference type="GO" id="GO:0030170">
    <property type="term" value="F:pyridoxal phosphate binding"/>
    <property type="evidence" value="ECO:0007669"/>
    <property type="project" value="InterPro"/>
</dbReference>
<protein>
    <recommendedName>
        <fullName evidence="8">alanine transaminase</fullName>
        <ecNumber evidence="8">2.6.1.2</ecNumber>
    </recommendedName>
</protein>
<organism evidence="11 12">
    <name type="scientific">Ridgeia piscesae</name>
    <name type="common">Tubeworm</name>
    <dbReference type="NCBI Taxonomy" id="27915"/>
    <lineage>
        <taxon>Eukaryota</taxon>
        <taxon>Metazoa</taxon>
        <taxon>Spiralia</taxon>
        <taxon>Lophotrochozoa</taxon>
        <taxon>Annelida</taxon>
        <taxon>Polychaeta</taxon>
        <taxon>Sedentaria</taxon>
        <taxon>Canalipalpata</taxon>
        <taxon>Sabellida</taxon>
        <taxon>Siboglinidae</taxon>
        <taxon>Ridgeia</taxon>
    </lineage>
</organism>
<evidence type="ECO:0000259" key="10">
    <source>
        <dbReference type="Pfam" id="PF00155"/>
    </source>
</evidence>
<keyword evidence="4" id="KW-0808">Transferase</keyword>
<dbReference type="EC" id="2.6.1.2" evidence="8"/>
<keyword evidence="5" id="KW-0663">Pyridoxal phosphate</keyword>
<evidence type="ECO:0000313" key="12">
    <source>
        <dbReference type="Proteomes" id="UP001209878"/>
    </source>
</evidence>
<dbReference type="Pfam" id="PF00155">
    <property type="entry name" value="Aminotran_1_2"/>
    <property type="match status" value="1"/>
</dbReference>
<evidence type="ECO:0000256" key="2">
    <source>
        <dbReference type="ARBA" id="ARBA00011738"/>
    </source>
</evidence>
<evidence type="ECO:0000256" key="6">
    <source>
        <dbReference type="ARBA" id="ARBA00025708"/>
    </source>
</evidence>
<comment type="subunit">
    <text evidence="2">Homodimer.</text>
</comment>
<dbReference type="PANTHER" id="PTHR11751">
    <property type="entry name" value="ALANINE AMINOTRANSFERASE"/>
    <property type="match status" value="1"/>
</dbReference>
<dbReference type="Gene3D" id="1.10.287.1970">
    <property type="match status" value="1"/>
</dbReference>
<comment type="cofactor">
    <cofactor evidence="1">
        <name>pyridoxal 5'-phosphate</name>
        <dbReference type="ChEBI" id="CHEBI:597326"/>
    </cofactor>
</comment>
<evidence type="ECO:0000256" key="4">
    <source>
        <dbReference type="ARBA" id="ARBA00022679"/>
    </source>
</evidence>
<sequence length="513" mass="56705">MQRLSRLRIPLKTHSETVRGFVKSAAMGDKKGSGSRVLNIDNMNPNVKVMEYAVRGPLVIRAGQIEEELQKGTSKKLFNQVIRANIGDCHAVGQTPLPFLRQVVAGAAYPDMLDKMNMPLDVRDRVNRILDGCRGHSIGSYTDSVGIDNIRKDVASYISKRDGGIASNHTDIFLCGGASDGIKSILKLLMTEEPGRQAGVMIPIPQYPLYTATIAEYNAFPVPYYLDEANKWALDVPDLERAVKENASKCDLRAIVVINPGNPTGQVLSKQNIEDVIKFAKKNHLFILADEVYQHNIYAKGSEFHSFKKVLNSMGPEYAGMELASFMSTSKGYMGECGFRGGYCEAVNLDPDVRAMLLKFLSAKLCPNVPGQCAIEVVVNPPKQGEPSYDLFMQDKNKVLGDLATKAKMTTQILNSIDGITCNEVMGAMYAFPKITIPQKAIDQAKTKGMQPDAFFCFELLEETGICVVPGSGFGQREGTFHFRTTILPPVDQIKMMLDKLKEFYAAFVHKYK</sequence>
<dbReference type="AlphaFoldDB" id="A0AAD9L0F3"/>
<dbReference type="InterPro" id="IPR015421">
    <property type="entry name" value="PyrdxlP-dep_Trfase_major"/>
</dbReference>
<keyword evidence="12" id="KW-1185">Reference proteome</keyword>
<dbReference type="FunFam" id="3.90.1150.10:FF:000010">
    <property type="entry name" value="Alanine aminotransferase 2"/>
    <property type="match status" value="1"/>
</dbReference>
<name>A0AAD9L0F3_RIDPI</name>
<proteinExistence type="inferred from homology"/>
<gene>
    <name evidence="11" type="ORF">NP493_448g00003</name>
</gene>
<evidence type="ECO:0000256" key="9">
    <source>
        <dbReference type="ARBA" id="ARBA00047412"/>
    </source>
</evidence>
<dbReference type="GO" id="GO:0004021">
    <property type="term" value="F:L-alanine:2-oxoglutarate aminotransferase activity"/>
    <property type="evidence" value="ECO:0007669"/>
    <property type="project" value="UniProtKB-EC"/>
</dbReference>
<dbReference type="InterPro" id="IPR015424">
    <property type="entry name" value="PyrdxlP-dep_Trfase"/>
</dbReference>
<comment type="catalytic activity">
    <reaction evidence="9">
        <text>L-alanine + 2-oxoglutarate = pyruvate + L-glutamate</text>
        <dbReference type="Rhea" id="RHEA:19453"/>
        <dbReference type="ChEBI" id="CHEBI:15361"/>
        <dbReference type="ChEBI" id="CHEBI:16810"/>
        <dbReference type="ChEBI" id="CHEBI:29985"/>
        <dbReference type="ChEBI" id="CHEBI:57972"/>
        <dbReference type="EC" id="2.6.1.2"/>
    </reaction>
</comment>
<dbReference type="Gene3D" id="3.90.1150.10">
    <property type="entry name" value="Aspartate Aminotransferase, domain 1"/>
    <property type="match status" value="1"/>
</dbReference>
<evidence type="ECO:0000256" key="7">
    <source>
        <dbReference type="ARBA" id="ARBA00025785"/>
    </source>
</evidence>
<dbReference type="Gene3D" id="3.40.640.10">
    <property type="entry name" value="Type I PLP-dependent aspartate aminotransferase-like (Major domain)"/>
    <property type="match status" value="1"/>
</dbReference>
<evidence type="ECO:0000313" key="11">
    <source>
        <dbReference type="EMBL" id="KAK2180270.1"/>
    </source>
</evidence>
<comment type="pathway">
    <text evidence="6">Amino-acid degradation; L-alanine degradation via transaminase pathway; pyruvate from L-alanine: step 1/1.</text>
</comment>
<evidence type="ECO:0000256" key="3">
    <source>
        <dbReference type="ARBA" id="ARBA00022576"/>
    </source>
</evidence>
<evidence type="ECO:0000256" key="1">
    <source>
        <dbReference type="ARBA" id="ARBA00001933"/>
    </source>
</evidence>
<dbReference type="InterPro" id="IPR045088">
    <property type="entry name" value="ALAT1/2-like"/>
</dbReference>
<dbReference type="EMBL" id="JAODUO010000450">
    <property type="protein sequence ID" value="KAK2180270.1"/>
    <property type="molecule type" value="Genomic_DNA"/>
</dbReference>
<dbReference type="FunFam" id="3.40.640.10:FF:000012">
    <property type="entry name" value="alanine aminotransferase 2"/>
    <property type="match status" value="1"/>
</dbReference>
<keyword evidence="3" id="KW-0032">Aminotransferase</keyword>
<comment type="caution">
    <text evidence="11">The sequence shown here is derived from an EMBL/GenBank/DDBJ whole genome shotgun (WGS) entry which is preliminary data.</text>
</comment>
<comment type="similarity">
    <text evidence="7">Belongs to the class-I pyridoxal-phosphate-dependent aminotransferase family. Alanine aminotransferase subfamily.</text>
</comment>
<dbReference type="PANTHER" id="PTHR11751:SF29">
    <property type="entry name" value="ALANINE TRANSAMINASE"/>
    <property type="match status" value="1"/>
</dbReference>
<feature type="domain" description="Aminotransferase class I/classII large" evidence="10">
    <location>
        <begin position="134"/>
        <end position="497"/>
    </location>
</feature>
<dbReference type="InterPro" id="IPR015422">
    <property type="entry name" value="PyrdxlP-dep_Trfase_small"/>
</dbReference>
<dbReference type="CDD" id="cd00609">
    <property type="entry name" value="AAT_like"/>
    <property type="match status" value="1"/>
</dbReference>
<evidence type="ECO:0000256" key="8">
    <source>
        <dbReference type="ARBA" id="ARBA00026106"/>
    </source>
</evidence>
<dbReference type="SUPFAM" id="SSF53383">
    <property type="entry name" value="PLP-dependent transferases"/>
    <property type="match status" value="1"/>
</dbReference>
<reference evidence="11" key="1">
    <citation type="journal article" date="2023" name="Mol. Biol. Evol.">
        <title>Third-Generation Sequencing Reveals the Adaptive Role of the Epigenome in Three Deep-Sea Polychaetes.</title>
        <authorList>
            <person name="Perez M."/>
            <person name="Aroh O."/>
            <person name="Sun Y."/>
            <person name="Lan Y."/>
            <person name="Juniper S.K."/>
            <person name="Young C.R."/>
            <person name="Angers B."/>
            <person name="Qian P.Y."/>
        </authorList>
    </citation>
    <scope>NUCLEOTIDE SEQUENCE</scope>
    <source>
        <strain evidence="11">R07B-5</strain>
    </source>
</reference>